<evidence type="ECO:0000256" key="1">
    <source>
        <dbReference type="SAM" id="MobiDB-lite"/>
    </source>
</evidence>
<dbReference type="Proteomes" id="UP000036403">
    <property type="component" value="Unassembled WGS sequence"/>
</dbReference>
<organism evidence="2 3">
    <name type="scientific">Lasius niger</name>
    <name type="common">Black garden ant</name>
    <dbReference type="NCBI Taxonomy" id="67767"/>
    <lineage>
        <taxon>Eukaryota</taxon>
        <taxon>Metazoa</taxon>
        <taxon>Ecdysozoa</taxon>
        <taxon>Arthropoda</taxon>
        <taxon>Hexapoda</taxon>
        <taxon>Insecta</taxon>
        <taxon>Pterygota</taxon>
        <taxon>Neoptera</taxon>
        <taxon>Endopterygota</taxon>
        <taxon>Hymenoptera</taxon>
        <taxon>Apocrita</taxon>
        <taxon>Aculeata</taxon>
        <taxon>Formicoidea</taxon>
        <taxon>Formicidae</taxon>
        <taxon>Formicinae</taxon>
        <taxon>Lasius</taxon>
        <taxon>Lasius</taxon>
    </lineage>
</organism>
<reference evidence="2 3" key="1">
    <citation type="submission" date="2015-04" db="EMBL/GenBank/DDBJ databases">
        <title>Lasius niger genome sequencing.</title>
        <authorList>
            <person name="Konorov E.A."/>
            <person name="Nikitin M.A."/>
            <person name="Kirill M.V."/>
            <person name="Chang P."/>
        </authorList>
    </citation>
    <scope>NUCLEOTIDE SEQUENCE [LARGE SCALE GENOMIC DNA]</scope>
    <source>
        <tissue evidence="2">Whole</tissue>
    </source>
</reference>
<feature type="compositionally biased region" description="Low complexity" evidence="1">
    <location>
        <begin position="50"/>
        <end position="71"/>
    </location>
</feature>
<sequence length="71" mass="8405">MTIHPSGKVVERCCSYLVWDLLLEEREREIYGDDPSSEEEEVNVEEVEEPQQQPEPQQQQQQQPQQPQQPQ</sequence>
<keyword evidence="3" id="KW-1185">Reference proteome</keyword>
<feature type="compositionally biased region" description="Acidic residues" evidence="1">
    <location>
        <begin position="35"/>
        <end position="49"/>
    </location>
</feature>
<comment type="caution">
    <text evidence="2">The sequence shown here is derived from an EMBL/GenBank/DDBJ whole genome shotgun (WGS) entry which is preliminary data.</text>
</comment>
<feature type="region of interest" description="Disordered" evidence="1">
    <location>
        <begin position="28"/>
        <end position="71"/>
    </location>
</feature>
<dbReference type="EMBL" id="LBMM01012274">
    <property type="protein sequence ID" value="KMQ86306.1"/>
    <property type="molecule type" value="Genomic_DNA"/>
</dbReference>
<gene>
    <name evidence="2" type="ORF">RF55_14733</name>
</gene>
<accession>A0A0J7K7X7</accession>
<proteinExistence type="predicted"/>
<evidence type="ECO:0000313" key="3">
    <source>
        <dbReference type="Proteomes" id="UP000036403"/>
    </source>
</evidence>
<protein>
    <submittedName>
        <fullName evidence="2">Uncharacterized protein</fullName>
    </submittedName>
</protein>
<dbReference type="AlphaFoldDB" id="A0A0J7K7X7"/>
<dbReference type="PaxDb" id="67767-A0A0J7K7X7"/>
<evidence type="ECO:0000313" key="2">
    <source>
        <dbReference type="EMBL" id="KMQ86306.1"/>
    </source>
</evidence>
<name>A0A0J7K7X7_LASNI</name>